<organism evidence="3 4">
    <name type="scientific">Armillaria borealis</name>
    <dbReference type="NCBI Taxonomy" id="47425"/>
    <lineage>
        <taxon>Eukaryota</taxon>
        <taxon>Fungi</taxon>
        <taxon>Dikarya</taxon>
        <taxon>Basidiomycota</taxon>
        <taxon>Agaricomycotina</taxon>
        <taxon>Agaricomycetes</taxon>
        <taxon>Agaricomycetidae</taxon>
        <taxon>Agaricales</taxon>
        <taxon>Marasmiineae</taxon>
        <taxon>Physalacriaceae</taxon>
        <taxon>Armillaria</taxon>
    </lineage>
</organism>
<feature type="coiled-coil region" evidence="1">
    <location>
        <begin position="198"/>
        <end position="239"/>
    </location>
</feature>
<evidence type="ECO:0000256" key="1">
    <source>
        <dbReference type="SAM" id="Coils"/>
    </source>
</evidence>
<sequence length="354" mass="39273">MTLMPCATFLRSGSPSVVRHGTQLPMNSMHGLERMDVRHVQQSLSRRNLNRYVSILLNILIVTDSSYTQLVKTSKPTGDAECPPHVERAHEIEDLMNEKAGSRDLDDEDIVDVDNDLESSDEENIPVKKNTAAVQPQVRGPVARRPATDCLAGSVNTGPRRRNNAQDILQNISSVLSPDAQMARSEEFSTRSMQTTQIFTLSSQNRDLQNRIDRLQSDLAAAERACNEAERRADRAEMMSMLHESSRGRRMTPPRRDNHVYQEVRYSDGGRARQCVDLDSPSAYDLLSGNLDSPNTRRYTIHSADHDDDEASIRPSSPAFQSAASGLNHMLEMPEHSGGTDSPPASSSSPFTST</sequence>
<evidence type="ECO:0000313" key="4">
    <source>
        <dbReference type="Proteomes" id="UP001175226"/>
    </source>
</evidence>
<comment type="caution">
    <text evidence="3">The sequence shown here is derived from an EMBL/GenBank/DDBJ whole genome shotgun (WGS) entry which is preliminary data.</text>
</comment>
<evidence type="ECO:0000313" key="3">
    <source>
        <dbReference type="EMBL" id="KAK0443814.1"/>
    </source>
</evidence>
<evidence type="ECO:0000256" key="2">
    <source>
        <dbReference type="SAM" id="MobiDB-lite"/>
    </source>
</evidence>
<keyword evidence="1" id="KW-0175">Coiled coil</keyword>
<protein>
    <submittedName>
        <fullName evidence="3">Uncharacterized protein</fullName>
    </submittedName>
</protein>
<gene>
    <name evidence="3" type="ORF">EV421DRAFT_512944</name>
</gene>
<feature type="region of interest" description="Disordered" evidence="2">
    <location>
        <begin position="305"/>
        <end position="354"/>
    </location>
</feature>
<proteinExistence type="predicted"/>
<accession>A0AA39JM16</accession>
<feature type="compositionally biased region" description="Polar residues" evidence="2">
    <location>
        <begin position="314"/>
        <end position="325"/>
    </location>
</feature>
<reference evidence="3" key="1">
    <citation type="submission" date="2023-06" db="EMBL/GenBank/DDBJ databases">
        <authorList>
            <consortium name="Lawrence Berkeley National Laboratory"/>
            <person name="Ahrendt S."/>
            <person name="Sahu N."/>
            <person name="Indic B."/>
            <person name="Wong-Bajracharya J."/>
            <person name="Merenyi Z."/>
            <person name="Ke H.-M."/>
            <person name="Monk M."/>
            <person name="Kocsube S."/>
            <person name="Drula E."/>
            <person name="Lipzen A."/>
            <person name="Balint B."/>
            <person name="Henrissat B."/>
            <person name="Andreopoulos B."/>
            <person name="Martin F.M."/>
            <person name="Harder C.B."/>
            <person name="Rigling D."/>
            <person name="Ford K.L."/>
            <person name="Foster G.D."/>
            <person name="Pangilinan J."/>
            <person name="Papanicolaou A."/>
            <person name="Barry K."/>
            <person name="LaButti K."/>
            <person name="Viragh M."/>
            <person name="Koriabine M."/>
            <person name="Yan M."/>
            <person name="Riley R."/>
            <person name="Champramary S."/>
            <person name="Plett K.L."/>
            <person name="Tsai I.J."/>
            <person name="Slot J."/>
            <person name="Sipos G."/>
            <person name="Plett J."/>
            <person name="Nagy L.G."/>
            <person name="Grigoriev I.V."/>
        </authorList>
    </citation>
    <scope>NUCLEOTIDE SEQUENCE</scope>
    <source>
        <strain evidence="3">FPL87.14</strain>
    </source>
</reference>
<feature type="compositionally biased region" description="Low complexity" evidence="2">
    <location>
        <begin position="337"/>
        <end position="354"/>
    </location>
</feature>
<keyword evidence="4" id="KW-1185">Reference proteome</keyword>
<dbReference type="Proteomes" id="UP001175226">
    <property type="component" value="Unassembled WGS sequence"/>
</dbReference>
<dbReference type="AlphaFoldDB" id="A0AA39JM16"/>
<name>A0AA39JM16_9AGAR</name>
<dbReference type="EMBL" id="JAUEPT010000021">
    <property type="protein sequence ID" value="KAK0443814.1"/>
    <property type="molecule type" value="Genomic_DNA"/>
</dbReference>